<feature type="chain" id="PRO_5046930171" evidence="2">
    <location>
        <begin position="19"/>
        <end position="219"/>
    </location>
</feature>
<evidence type="ECO:0000256" key="1">
    <source>
        <dbReference type="SAM" id="MobiDB-lite"/>
    </source>
</evidence>
<evidence type="ECO:0000313" key="3">
    <source>
        <dbReference type="EMBL" id="KAH6585523.1"/>
    </source>
</evidence>
<keyword evidence="4" id="KW-1185">Reference proteome</keyword>
<gene>
    <name evidence="3" type="ORF">BASA50_001132</name>
</gene>
<name>A0ABQ8ERQ6_9FUNG</name>
<protein>
    <submittedName>
        <fullName evidence="3">Uncharacterized protein</fullName>
    </submittedName>
</protein>
<dbReference type="Proteomes" id="UP001648503">
    <property type="component" value="Unassembled WGS sequence"/>
</dbReference>
<proteinExistence type="predicted"/>
<sequence length="219" mass="25047">MKVKALVVAAMVITSVNAGWRRKPRVFVGGDDSKPGSVFSQDLTETMPSMSQDIEPTKKESADDSNMNGIGKNLICDFLISKAEGLHRNIFGNVDEYRSHLSVLYILQEKAENLKEEEKEDHSASFERVNGGLQAIKEEFTSLKDRYLQILKQLVRNECMTESVHLTSPEDMERIDIFLDELLNLRESTKKDKEGVIVFHREWEGDHEKIVVHKNVHNF</sequence>
<evidence type="ECO:0000313" key="4">
    <source>
        <dbReference type="Proteomes" id="UP001648503"/>
    </source>
</evidence>
<accession>A0ABQ8ERQ6</accession>
<feature type="region of interest" description="Disordered" evidence="1">
    <location>
        <begin position="46"/>
        <end position="65"/>
    </location>
</feature>
<comment type="caution">
    <text evidence="3">The sequence shown here is derived from an EMBL/GenBank/DDBJ whole genome shotgun (WGS) entry which is preliminary data.</text>
</comment>
<reference evidence="3 4" key="1">
    <citation type="submission" date="2021-02" db="EMBL/GenBank/DDBJ databases">
        <title>Variation within the Batrachochytrium salamandrivorans European outbreak.</title>
        <authorList>
            <person name="Kelly M."/>
            <person name="Pasmans F."/>
            <person name="Shea T.P."/>
            <person name="Munoz J.F."/>
            <person name="Carranza S."/>
            <person name="Cuomo C.A."/>
            <person name="Martel A."/>
        </authorList>
    </citation>
    <scope>NUCLEOTIDE SEQUENCE [LARGE SCALE GENOMIC DNA]</scope>
    <source>
        <strain evidence="3 4">AMFP18/2</strain>
    </source>
</reference>
<dbReference type="EMBL" id="JAFCIX010000580">
    <property type="protein sequence ID" value="KAH6585523.1"/>
    <property type="molecule type" value="Genomic_DNA"/>
</dbReference>
<keyword evidence="2" id="KW-0732">Signal</keyword>
<feature type="signal peptide" evidence="2">
    <location>
        <begin position="1"/>
        <end position="18"/>
    </location>
</feature>
<evidence type="ECO:0000256" key="2">
    <source>
        <dbReference type="SAM" id="SignalP"/>
    </source>
</evidence>
<organism evidence="3 4">
    <name type="scientific">Batrachochytrium salamandrivorans</name>
    <dbReference type="NCBI Taxonomy" id="1357716"/>
    <lineage>
        <taxon>Eukaryota</taxon>
        <taxon>Fungi</taxon>
        <taxon>Fungi incertae sedis</taxon>
        <taxon>Chytridiomycota</taxon>
        <taxon>Chytridiomycota incertae sedis</taxon>
        <taxon>Chytridiomycetes</taxon>
        <taxon>Rhizophydiales</taxon>
        <taxon>Rhizophydiales incertae sedis</taxon>
        <taxon>Batrachochytrium</taxon>
    </lineage>
</organism>